<dbReference type="GO" id="GO:0006508">
    <property type="term" value="P:proteolysis"/>
    <property type="evidence" value="ECO:0007669"/>
    <property type="project" value="UniProtKB-KW"/>
</dbReference>
<dbReference type="InterPro" id="IPR001461">
    <property type="entry name" value="Aspartic_peptidase_A1"/>
</dbReference>
<dbReference type="PANTHER" id="PTHR47966">
    <property type="entry name" value="BETA-SITE APP-CLEAVING ENZYME, ISOFORM A-RELATED"/>
    <property type="match status" value="1"/>
</dbReference>
<keyword evidence="11" id="KW-1185">Reference proteome</keyword>
<proteinExistence type="inferred from homology"/>
<organism evidence="10 11">
    <name type="scientific">Pichia kluyveri</name>
    <name type="common">Yeast</name>
    <dbReference type="NCBI Taxonomy" id="36015"/>
    <lineage>
        <taxon>Eukaryota</taxon>
        <taxon>Fungi</taxon>
        <taxon>Dikarya</taxon>
        <taxon>Ascomycota</taxon>
        <taxon>Saccharomycotina</taxon>
        <taxon>Pichiomycetes</taxon>
        <taxon>Pichiales</taxon>
        <taxon>Pichiaceae</taxon>
        <taxon>Pichia</taxon>
    </lineage>
</organism>
<evidence type="ECO:0000256" key="7">
    <source>
        <dbReference type="RuleBase" id="RU000454"/>
    </source>
</evidence>
<evidence type="ECO:0000256" key="2">
    <source>
        <dbReference type="ARBA" id="ARBA00022729"/>
    </source>
</evidence>
<reference evidence="10 11" key="1">
    <citation type="journal article" date="2023" name="Elife">
        <title>Identification of key yeast species and microbe-microbe interactions impacting larval growth of Drosophila in the wild.</title>
        <authorList>
            <person name="Mure A."/>
            <person name="Sugiura Y."/>
            <person name="Maeda R."/>
            <person name="Honda K."/>
            <person name="Sakurai N."/>
            <person name="Takahashi Y."/>
            <person name="Watada M."/>
            <person name="Katoh T."/>
            <person name="Gotoh A."/>
            <person name="Gotoh Y."/>
            <person name="Taniguchi I."/>
            <person name="Nakamura K."/>
            <person name="Hayashi T."/>
            <person name="Katayama T."/>
            <person name="Uemura T."/>
            <person name="Hattori Y."/>
        </authorList>
    </citation>
    <scope>NUCLEOTIDE SEQUENCE [LARGE SCALE GENOMIC DNA]</scope>
    <source>
        <strain evidence="10 11">PK-24</strain>
    </source>
</reference>
<dbReference type="AlphaFoldDB" id="A0AAV5R9G6"/>
<dbReference type="InterPro" id="IPR034164">
    <property type="entry name" value="Pepsin-like_dom"/>
</dbReference>
<dbReference type="Gene3D" id="2.40.70.10">
    <property type="entry name" value="Acid Proteases"/>
    <property type="match status" value="2"/>
</dbReference>
<evidence type="ECO:0000313" key="10">
    <source>
        <dbReference type="EMBL" id="GMM47254.1"/>
    </source>
</evidence>
<evidence type="ECO:0000256" key="6">
    <source>
        <dbReference type="PIRSR" id="PIRSR601461-2"/>
    </source>
</evidence>
<keyword evidence="7" id="KW-0378">Hydrolase</keyword>
<dbReference type="PANTHER" id="PTHR47966:SF75">
    <property type="entry name" value="ENDOPEPTIDASE (CTSD), PUTATIVE (AFU_ORTHOLOGUE AFUA_4G07040)-RELATED"/>
    <property type="match status" value="1"/>
</dbReference>
<gene>
    <name evidence="10" type="ORF">DAPK24_038290</name>
</gene>
<comment type="caution">
    <text evidence="10">The sequence shown here is derived from an EMBL/GenBank/DDBJ whole genome shotgun (WGS) entry which is preliminary data.</text>
</comment>
<evidence type="ECO:0000256" key="5">
    <source>
        <dbReference type="PIRSR" id="PIRSR601461-1"/>
    </source>
</evidence>
<feature type="active site" evidence="5">
    <location>
        <position position="112"/>
    </location>
</feature>
<sequence>MFLKQIFTFILLAKFSTAFNKIYPAFVDSDNSYYVSAIEKLPPSFIKHQKQGVLNLNASTTTTEIKESSSSTQSIQTETMTAGMSYLYSNNEDQAYSVNITLNAKDYPVLIDTGSPYLWLYSTDCQDDSCKDKKLFDPNDANLKNGTFALSYDSGVASGLIYDDAIIIGGFETHNFLFGVADKVPDLFENYGFSGVLGLPADNTSNTGLVNAISFLSENGNIDSSKFTICFGDYDSDTENNGLLFFGSTKEILHNGDIYESPIIQEAVSHWEIEIESVYVNDYQINFDSIQINGEQSNTSRIGLLDSGTSSLVLSENDANRLHSFFDSSITDGQNYAILCNSTLEFIFEISDKNWTLTPDMYIGSQYGSDTDLHGYCISNIQGLDSTADGAWILGILFMKDKYVEFDYENQLIGLAERNNNIKFVDPPKNTTTSITSDSTLKHDVQTTLVSSTSSTQSVTASVSSHSNNAIITRSVNNWIYLLLSAVFLY</sequence>
<dbReference type="InterPro" id="IPR001969">
    <property type="entry name" value="Aspartic_peptidase_AS"/>
</dbReference>
<evidence type="ECO:0000256" key="3">
    <source>
        <dbReference type="ARBA" id="ARBA00022750"/>
    </source>
</evidence>
<name>A0AAV5R9G6_PICKL</name>
<dbReference type="Proteomes" id="UP001378960">
    <property type="component" value="Unassembled WGS sequence"/>
</dbReference>
<dbReference type="PROSITE" id="PS00141">
    <property type="entry name" value="ASP_PROTEASE"/>
    <property type="match status" value="1"/>
</dbReference>
<dbReference type="GO" id="GO:0005576">
    <property type="term" value="C:extracellular region"/>
    <property type="evidence" value="ECO:0007669"/>
    <property type="project" value="UniProtKB-ARBA"/>
</dbReference>
<dbReference type="GO" id="GO:0004190">
    <property type="term" value="F:aspartic-type endopeptidase activity"/>
    <property type="evidence" value="ECO:0007669"/>
    <property type="project" value="UniProtKB-KW"/>
</dbReference>
<feature type="signal peptide" evidence="8">
    <location>
        <begin position="1"/>
        <end position="18"/>
    </location>
</feature>
<feature type="domain" description="Peptidase A1" evidence="9">
    <location>
        <begin position="96"/>
        <end position="416"/>
    </location>
</feature>
<dbReference type="PROSITE" id="PS51767">
    <property type="entry name" value="PEPTIDASE_A1"/>
    <property type="match status" value="1"/>
</dbReference>
<evidence type="ECO:0000256" key="8">
    <source>
        <dbReference type="SAM" id="SignalP"/>
    </source>
</evidence>
<evidence type="ECO:0000313" key="11">
    <source>
        <dbReference type="Proteomes" id="UP001378960"/>
    </source>
</evidence>
<dbReference type="EMBL" id="BTGB01000005">
    <property type="protein sequence ID" value="GMM47254.1"/>
    <property type="molecule type" value="Genomic_DNA"/>
</dbReference>
<comment type="similarity">
    <text evidence="1 7">Belongs to the peptidase A1 family.</text>
</comment>
<keyword evidence="4 6" id="KW-1015">Disulfide bond</keyword>
<feature type="disulfide bond" evidence="6">
    <location>
        <begin position="340"/>
        <end position="377"/>
    </location>
</feature>
<protein>
    <recommendedName>
        <fullName evidence="9">Peptidase A1 domain-containing protein</fullName>
    </recommendedName>
</protein>
<feature type="chain" id="PRO_5043360782" description="Peptidase A1 domain-containing protein" evidence="8">
    <location>
        <begin position="19"/>
        <end position="490"/>
    </location>
</feature>
<evidence type="ECO:0000256" key="4">
    <source>
        <dbReference type="ARBA" id="ARBA00023157"/>
    </source>
</evidence>
<dbReference type="PRINTS" id="PR00792">
    <property type="entry name" value="PEPSIN"/>
</dbReference>
<dbReference type="SUPFAM" id="SSF50630">
    <property type="entry name" value="Acid proteases"/>
    <property type="match status" value="1"/>
</dbReference>
<dbReference type="InterPro" id="IPR033121">
    <property type="entry name" value="PEPTIDASE_A1"/>
</dbReference>
<dbReference type="InterPro" id="IPR021109">
    <property type="entry name" value="Peptidase_aspartic_dom_sf"/>
</dbReference>
<accession>A0AAV5R9G6</accession>
<feature type="disulfide bond" evidence="6">
    <location>
        <begin position="125"/>
        <end position="130"/>
    </location>
</feature>
<dbReference type="CDD" id="cd05471">
    <property type="entry name" value="pepsin_like"/>
    <property type="match status" value="1"/>
</dbReference>
<evidence type="ECO:0000256" key="1">
    <source>
        <dbReference type="ARBA" id="ARBA00007447"/>
    </source>
</evidence>
<keyword evidence="2 8" id="KW-0732">Signal</keyword>
<keyword evidence="3 7" id="KW-0064">Aspartyl protease</keyword>
<dbReference type="Pfam" id="PF00026">
    <property type="entry name" value="Asp"/>
    <property type="match status" value="1"/>
</dbReference>
<feature type="active site" evidence="5">
    <location>
        <position position="306"/>
    </location>
</feature>
<keyword evidence="7" id="KW-0645">Protease</keyword>
<evidence type="ECO:0000259" key="9">
    <source>
        <dbReference type="PROSITE" id="PS51767"/>
    </source>
</evidence>